<sequence>MSAPIIVIVGRQSEKASGVRAEAYASGQRYYKAIERAGGIPLMLPPMPELLDGRLIDLIGRVDGVLFHGGGDIDPRRYGDAATAEQLYGIVHEHDEVELAVMRAAINHDLAVLGLCRGLQILNVALGGTLVQDIGSEDHWLKFHPVSLQPNSRLAKGFGTIRPARCHSVHHQIIDALGEGLQVVGTTDDGMLEAVELNSATWVVATQWHPEDTAHEDPEQQNIFDELVRQAAAGRARR</sequence>
<dbReference type="GO" id="GO:0033969">
    <property type="term" value="F:gamma-glutamyl-gamma-aminobutyrate hydrolase activity"/>
    <property type="evidence" value="ECO:0007669"/>
    <property type="project" value="TreeGrafter"/>
</dbReference>
<accession>A0A6J7F1X0</accession>
<dbReference type="InterPro" id="IPR011697">
    <property type="entry name" value="Peptidase_C26"/>
</dbReference>
<dbReference type="Pfam" id="PF07722">
    <property type="entry name" value="Peptidase_C26"/>
    <property type="match status" value="1"/>
</dbReference>
<dbReference type="InterPro" id="IPR029062">
    <property type="entry name" value="Class_I_gatase-like"/>
</dbReference>
<proteinExistence type="predicted"/>
<name>A0A6J7F1X0_9ZZZZ</name>
<dbReference type="GO" id="GO:0006598">
    <property type="term" value="P:polyamine catabolic process"/>
    <property type="evidence" value="ECO:0007669"/>
    <property type="project" value="TreeGrafter"/>
</dbReference>
<dbReference type="PROSITE" id="PS51273">
    <property type="entry name" value="GATASE_TYPE_1"/>
    <property type="match status" value="1"/>
</dbReference>
<evidence type="ECO:0000313" key="1">
    <source>
        <dbReference type="EMBL" id="CAB4885543.1"/>
    </source>
</evidence>
<dbReference type="InterPro" id="IPR044668">
    <property type="entry name" value="PuuD-like"/>
</dbReference>
<dbReference type="CDD" id="cd01745">
    <property type="entry name" value="GATase1_2"/>
    <property type="match status" value="1"/>
</dbReference>
<dbReference type="GO" id="GO:0005829">
    <property type="term" value="C:cytosol"/>
    <property type="evidence" value="ECO:0007669"/>
    <property type="project" value="TreeGrafter"/>
</dbReference>
<dbReference type="PANTHER" id="PTHR43235:SF1">
    <property type="entry name" value="GLUTAMINE AMIDOTRANSFERASE PB2B2.05-RELATED"/>
    <property type="match status" value="1"/>
</dbReference>
<gene>
    <name evidence="1" type="ORF">UFOPK3376_02142</name>
</gene>
<protein>
    <submittedName>
        <fullName evidence="1">Unannotated protein</fullName>
    </submittedName>
</protein>
<reference evidence="1" key="1">
    <citation type="submission" date="2020-05" db="EMBL/GenBank/DDBJ databases">
        <authorList>
            <person name="Chiriac C."/>
            <person name="Salcher M."/>
            <person name="Ghai R."/>
            <person name="Kavagutti S V."/>
        </authorList>
    </citation>
    <scope>NUCLEOTIDE SEQUENCE</scope>
</reference>
<dbReference type="Gene3D" id="3.40.50.880">
    <property type="match status" value="1"/>
</dbReference>
<dbReference type="PANTHER" id="PTHR43235">
    <property type="entry name" value="GLUTAMINE AMIDOTRANSFERASE PB2B2.05-RELATED"/>
    <property type="match status" value="1"/>
</dbReference>
<dbReference type="EMBL" id="CAFBLP010000060">
    <property type="protein sequence ID" value="CAB4885543.1"/>
    <property type="molecule type" value="Genomic_DNA"/>
</dbReference>
<dbReference type="AlphaFoldDB" id="A0A6J7F1X0"/>
<organism evidence="1">
    <name type="scientific">freshwater metagenome</name>
    <dbReference type="NCBI Taxonomy" id="449393"/>
    <lineage>
        <taxon>unclassified sequences</taxon>
        <taxon>metagenomes</taxon>
        <taxon>ecological metagenomes</taxon>
    </lineage>
</organism>
<dbReference type="SUPFAM" id="SSF52317">
    <property type="entry name" value="Class I glutamine amidotransferase-like"/>
    <property type="match status" value="1"/>
</dbReference>